<keyword evidence="13" id="KW-1185">Reference proteome</keyword>
<evidence type="ECO:0000313" key="12">
    <source>
        <dbReference type="EMBL" id="ASM78600.1"/>
    </source>
</evidence>
<dbReference type="SUPFAM" id="SSF52440">
    <property type="entry name" value="PreATP-grasp domain"/>
    <property type="match status" value="1"/>
</dbReference>
<dbReference type="GO" id="GO:0016874">
    <property type="term" value="F:ligase activity"/>
    <property type="evidence" value="ECO:0007669"/>
    <property type="project" value="UniProtKB-KW"/>
</dbReference>
<gene>
    <name evidence="12" type="ORF">VITFI_CDS2823</name>
</gene>
<dbReference type="Gene3D" id="3.30.700.40">
    <property type="match status" value="1"/>
</dbReference>
<dbReference type="EMBL" id="CP022423">
    <property type="protein sequence ID" value="ASM78600.1"/>
    <property type="molecule type" value="Genomic_DNA"/>
</dbReference>
<dbReference type="RefSeq" id="WP_089417500.1">
    <property type="nucleotide sequence ID" value="NZ_CP022423.1"/>
</dbReference>
<reference evidence="12 13" key="1">
    <citation type="submission" date="2017-07" db="EMBL/GenBank/DDBJ databases">
        <title>Complete Genome Sequence of the cosmetic ferment Vitreoscilla filiformis (ATCC15551).</title>
        <authorList>
            <person name="Contreras S."/>
            <person name="Sagory-Zalkind P."/>
            <person name="Blanquart H."/>
            <person name="Iltis A."/>
            <person name="Morand S.C."/>
        </authorList>
    </citation>
    <scope>NUCLEOTIDE SEQUENCE [LARGE SCALE GENOMIC DNA]</scope>
    <source>
        <strain evidence="12 13">ATCC 15551</strain>
    </source>
</reference>
<name>A0A221KIH4_VITFI</name>
<dbReference type="KEGG" id="vff:VITFI_CDS2823"/>
<dbReference type="InterPro" id="IPR001882">
    <property type="entry name" value="Biotin_BS"/>
</dbReference>
<dbReference type="InterPro" id="IPR048429">
    <property type="entry name" value="MCC_alpha_BT"/>
</dbReference>
<dbReference type="GO" id="GO:0046872">
    <property type="term" value="F:metal ion binding"/>
    <property type="evidence" value="ECO:0007669"/>
    <property type="project" value="InterPro"/>
</dbReference>
<evidence type="ECO:0000256" key="7">
    <source>
        <dbReference type="PROSITE-ProRule" id="PRU00409"/>
    </source>
</evidence>
<dbReference type="FunFam" id="3.40.50.20:FF:000010">
    <property type="entry name" value="Propionyl-CoA carboxylase subunit alpha"/>
    <property type="match status" value="1"/>
</dbReference>
<evidence type="ECO:0000256" key="1">
    <source>
        <dbReference type="ARBA" id="ARBA00001953"/>
    </source>
</evidence>
<dbReference type="SUPFAM" id="SSF56059">
    <property type="entry name" value="Glutathione synthetase ATP-binding domain-like"/>
    <property type="match status" value="1"/>
</dbReference>
<evidence type="ECO:0000259" key="10">
    <source>
        <dbReference type="PROSITE" id="PS50975"/>
    </source>
</evidence>
<keyword evidence="6" id="KW-0092">Biotin</keyword>
<feature type="region of interest" description="Disordered" evidence="8">
    <location>
        <begin position="535"/>
        <end position="578"/>
    </location>
</feature>
<dbReference type="InterPro" id="IPR005479">
    <property type="entry name" value="CPAse_ATP-bd"/>
</dbReference>
<keyword evidence="2" id="KW-0436">Ligase</keyword>
<feature type="domain" description="Biotin carboxylation" evidence="11">
    <location>
        <begin position="1"/>
        <end position="465"/>
    </location>
</feature>
<evidence type="ECO:0000259" key="9">
    <source>
        <dbReference type="PROSITE" id="PS50968"/>
    </source>
</evidence>
<dbReference type="CDD" id="cd06850">
    <property type="entry name" value="biotinyl_domain"/>
    <property type="match status" value="1"/>
</dbReference>
<dbReference type="PROSITE" id="PS50975">
    <property type="entry name" value="ATP_GRASP"/>
    <property type="match status" value="1"/>
</dbReference>
<dbReference type="Gene3D" id="3.30.470.20">
    <property type="entry name" value="ATP-grasp fold, B domain"/>
    <property type="match status" value="1"/>
</dbReference>
<keyword evidence="5" id="KW-0809">Transit peptide</keyword>
<dbReference type="SUPFAM" id="SSF51230">
    <property type="entry name" value="Single hybrid motif"/>
    <property type="match status" value="1"/>
</dbReference>
<evidence type="ECO:0000259" key="11">
    <source>
        <dbReference type="PROSITE" id="PS50979"/>
    </source>
</evidence>
<dbReference type="Pfam" id="PF00364">
    <property type="entry name" value="Biotin_lipoyl"/>
    <property type="match status" value="1"/>
</dbReference>
<evidence type="ECO:0000256" key="4">
    <source>
        <dbReference type="ARBA" id="ARBA00022840"/>
    </source>
</evidence>
<dbReference type="Pfam" id="PF02785">
    <property type="entry name" value="Biotin_carb_C"/>
    <property type="match status" value="1"/>
</dbReference>
<feature type="domain" description="ATP-grasp" evidence="10">
    <location>
        <begin position="120"/>
        <end position="321"/>
    </location>
</feature>
<dbReference type="AlphaFoldDB" id="A0A221KIH4"/>
<evidence type="ECO:0000256" key="8">
    <source>
        <dbReference type="SAM" id="MobiDB-lite"/>
    </source>
</evidence>
<dbReference type="FunFam" id="3.30.470.20:FF:000028">
    <property type="entry name" value="Methylcrotonoyl-CoA carboxylase subunit alpha, mitochondrial"/>
    <property type="match status" value="1"/>
</dbReference>
<dbReference type="PANTHER" id="PTHR18866:SF33">
    <property type="entry name" value="METHYLCROTONOYL-COA CARBOXYLASE SUBUNIT ALPHA, MITOCHONDRIAL-RELATED"/>
    <property type="match status" value="1"/>
</dbReference>
<keyword evidence="3 7" id="KW-0547">Nucleotide-binding</keyword>
<dbReference type="InterPro" id="IPR000089">
    <property type="entry name" value="Biotin_lipoyl"/>
</dbReference>
<proteinExistence type="predicted"/>
<evidence type="ECO:0000256" key="3">
    <source>
        <dbReference type="ARBA" id="ARBA00022741"/>
    </source>
</evidence>
<evidence type="ECO:0000313" key="13">
    <source>
        <dbReference type="Proteomes" id="UP000199729"/>
    </source>
</evidence>
<comment type="cofactor">
    <cofactor evidence="1">
        <name>biotin</name>
        <dbReference type="ChEBI" id="CHEBI:57586"/>
    </cofactor>
</comment>
<dbReference type="PROSITE" id="PS50979">
    <property type="entry name" value="BC"/>
    <property type="match status" value="1"/>
</dbReference>
<dbReference type="SUPFAM" id="SSF51246">
    <property type="entry name" value="Rudiment single hybrid motif"/>
    <property type="match status" value="1"/>
</dbReference>
<dbReference type="GO" id="GO:0005524">
    <property type="term" value="F:ATP binding"/>
    <property type="evidence" value="ECO:0007669"/>
    <property type="project" value="UniProtKB-UniRule"/>
</dbReference>
<dbReference type="FunFam" id="2.40.50.100:FF:000003">
    <property type="entry name" value="Acetyl-CoA carboxylase biotin carboxyl carrier protein"/>
    <property type="match status" value="1"/>
</dbReference>
<dbReference type="PROSITE" id="PS00866">
    <property type="entry name" value="CPSASE_1"/>
    <property type="match status" value="1"/>
</dbReference>
<dbReference type="InterPro" id="IPR005482">
    <property type="entry name" value="Biotin_COase_C"/>
</dbReference>
<accession>A0A221KIH4</accession>
<dbReference type="PROSITE" id="PS00188">
    <property type="entry name" value="BIOTIN"/>
    <property type="match status" value="1"/>
</dbReference>
<dbReference type="Pfam" id="PF00289">
    <property type="entry name" value="Biotin_carb_N"/>
    <property type="match status" value="1"/>
</dbReference>
<dbReference type="Pfam" id="PF21139">
    <property type="entry name" value="BT_MCC_alpha"/>
    <property type="match status" value="1"/>
</dbReference>
<dbReference type="Gene3D" id="2.40.50.100">
    <property type="match status" value="1"/>
</dbReference>
<feature type="domain" description="Lipoyl-binding" evidence="9">
    <location>
        <begin position="646"/>
        <end position="722"/>
    </location>
</feature>
<dbReference type="InterPro" id="IPR050856">
    <property type="entry name" value="Biotin_carboxylase_complex"/>
</dbReference>
<dbReference type="InterPro" id="IPR011764">
    <property type="entry name" value="Biotin_carboxylation_dom"/>
</dbReference>
<dbReference type="FunFam" id="3.30.1490.20:FF:000003">
    <property type="entry name" value="acetyl-CoA carboxylase isoform X1"/>
    <property type="match status" value="1"/>
</dbReference>
<evidence type="ECO:0000256" key="2">
    <source>
        <dbReference type="ARBA" id="ARBA00022598"/>
    </source>
</evidence>
<organism evidence="12 13">
    <name type="scientific">Vitreoscilla filiformis</name>
    <dbReference type="NCBI Taxonomy" id="63"/>
    <lineage>
        <taxon>Bacteria</taxon>
        <taxon>Pseudomonadati</taxon>
        <taxon>Pseudomonadota</taxon>
        <taxon>Betaproteobacteria</taxon>
        <taxon>Neisseriales</taxon>
        <taxon>Neisseriaceae</taxon>
        <taxon>Vitreoscilla</taxon>
    </lineage>
</organism>
<dbReference type="Proteomes" id="UP000199729">
    <property type="component" value="Chromosome"/>
</dbReference>
<dbReference type="InterPro" id="IPR011761">
    <property type="entry name" value="ATP-grasp"/>
</dbReference>
<evidence type="ECO:0000256" key="5">
    <source>
        <dbReference type="ARBA" id="ARBA00022946"/>
    </source>
</evidence>
<dbReference type="PROSITE" id="PS00867">
    <property type="entry name" value="CPSASE_2"/>
    <property type="match status" value="1"/>
</dbReference>
<dbReference type="InterPro" id="IPR011054">
    <property type="entry name" value="Rudment_hybrid_motif"/>
</dbReference>
<evidence type="ECO:0000256" key="6">
    <source>
        <dbReference type="ARBA" id="ARBA00023267"/>
    </source>
</evidence>
<dbReference type="Pfam" id="PF02786">
    <property type="entry name" value="CPSase_L_D2"/>
    <property type="match status" value="1"/>
</dbReference>
<dbReference type="PROSITE" id="PS50968">
    <property type="entry name" value="BIOTINYL_LIPOYL"/>
    <property type="match status" value="1"/>
</dbReference>
<dbReference type="InterPro" id="IPR011053">
    <property type="entry name" value="Single_hybrid_motif"/>
</dbReference>
<dbReference type="PANTHER" id="PTHR18866">
    <property type="entry name" value="CARBOXYLASE:PYRUVATE/ACETYL-COA/PROPIONYL-COA CARBOXYLASE"/>
    <property type="match status" value="1"/>
</dbReference>
<dbReference type="InterPro" id="IPR005481">
    <property type="entry name" value="BC-like_N"/>
</dbReference>
<dbReference type="InterPro" id="IPR016185">
    <property type="entry name" value="PreATP-grasp_dom_sf"/>
</dbReference>
<sequence length="722" mass="76364">MFKKILIANRGEIACRVAATARRLGVSTVAVYSDADAHAQHVVACDEAVPLGGLSAQDSYLRWERILAAAQATGAEAIHPGYGFLSENEAFARACAEAGLVFIGPPPGAIAAMGSKAAAKALMSQAGVPLVPGYHGENNDPAFLLGEAQRIGFPVLIKASAGGGGRGMRRVDRAEDFLAALASCQREAQASFGSAHVLVERYVTRPRHIEIQVFADGRGNCIHLGERDCSVQRRHQKVLEEAPAPGLSAELRAEMGAAAVAAARAVGYVGAGTVEFIAEQPEGEALRFYFMEMNTRLQVEHPVTEAITGFDLVAWQLRVASGEALPVTQDAVRLTGHAIEARICAENPDAGFLPATGTLSVLRWPAHVRFVRNAEQLAHLPPAAVRVDAGVVEGDAISPHYDSMVAKLIVWGEDREQALARLAAALRETHIVGLNTNVAFLRRVVASRSFAGADLDTALIERERAALFEAPGVSAELAAAGLIAHTLATEARQQAADPWTRRDGWRLHGVARRRFDLVQGDVRWQVYLERGAAAAPSPQPLSHEGRGALSGAQGVAPGTPGIPSAPVLPPLPSWERAGERGKPRLHLHLPDGRHLPFQAEDLGAERFALTLAGQRHTVSVHRAGDKVTVFAEAGLAELREFDALAHAGDGAHAGGLTAPMPGKVLAYLVAEGDTVAAGQPVAVMEAMKMEHTLSAPRAGTVAELRFGVGQQVSEGAELLTLE</sequence>
<protein>
    <submittedName>
        <fullName evidence="12">3-methylcrotonyl-CoA carboxylase subunit alpha</fullName>
    </submittedName>
</protein>
<dbReference type="OrthoDB" id="9803706at2"/>
<keyword evidence="4 7" id="KW-0067">ATP-binding</keyword>
<dbReference type="SMART" id="SM00878">
    <property type="entry name" value="Biotin_carb_C"/>
    <property type="match status" value="1"/>
</dbReference>